<reference evidence="1 2" key="1">
    <citation type="journal article" date="2014" name="Antonie Van Leeuwenhoek">
        <title>Roseivivax atlanticus sp. nov., isolated from surface seawater of the Atlantic Ocean.</title>
        <authorList>
            <person name="Li G."/>
            <person name="Lai Q."/>
            <person name="Liu X."/>
            <person name="Sun F."/>
            <person name="Shao Z."/>
        </authorList>
    </citation>
    <scope>NUCLEOTIDE SEQUENCE [LARGE SCALE GENOMIC DNA]</scope>
    <source>
        <strain evidence="1 2">22II-s10s</strain>
    </source>
</reference>
<protein>
    <submittedName>
        <fullName evidence="1">Uncharacterized protein</fullName>
    </submittedName>
</protein>
<dbReference type="Pfam" id="PF13578">
    <property type="entry name" value="Methyltransf_24"/>
    <property type="match status" value="1"/>
</dbReference>
<organism evidence="1 2">
    <name type="scientific">Roseivivax marinus</name>
    <dbReference type="NCBI Taxonomy" id="1379903"/>
    <lineage>
        <taxon>Bacteria</taxon>
        <taxon>Pseudomonadati</taxon>
        <taxon>Pseudomonadota</taxon>
        <taxon>Alphaproteobacteria</taxon>
        <taxon>Rhodobacterales</taxon>
        <taxon>Roseobacteraceae</taxon>
        <taxon>Roseivivax</taxon>
    </lineage>
</organism>
<dbReference type="EMBL" id="AQQW01000010">
    <property type="protein sequence ID" value="ETW11786.1"/>
    <property type="molecule type" value="Genomic_DNA"/>
</dbReference>
<dbReference type="RefSeq" id="WP_051487826.1">
    <property type="nucleotide sequence ID" value="NZ_AQQW01000010.1"/>
</dbReference>
<dbReference type="Gene3D" id="3.40.50.150">
    <property type="entry name" value="Vaccinia Virus protein VP39"/>
    <property type="match status" value="1"/>
</dbReference>
<keyword evidence="2" id="KW-1185">Reference proteome</keyword>
<dbReference type="Proteomes" id="UP000019063">
    <property type="component" value="Unassembled WGS sequence"/>
</dbReference>
<dbReference type="eggNOG" id="COG4122">
    <property type="taxonomic scope" value="Bacteria"/>
</dbReference>
<proteinExistence type="predicted"/>
<dbReference type="PANTHER" id="PTHR37909:SF1">
    <property type="entry name" value="S-ADENOSYL-L-METHIONINE-DEPENDENT METHYLTRANSFERASES SUPERFAMILY PROTEIN"/>
    <property type="match status" value="1"/>
</dbReference>
<evidence type="ECO:0000313" key="2">
    <source>
        <dbReference type="Proteomes" id="UP000019063"/>
    </source>
</evidence>
<accession>W4HI04</accession>
<dbReference type="STRING" id="1379903.ATO8_16103"/>
<sequence>MKDEKQGGIRARLGLENPFDTYDHDPARVDRQGWNSTHQFFDVALTHAKPGLVIELGVWKGMSSIHMAERMDAHGLDGEILSIDTWLGSSAHLSSAGRRAELSPVDGYPSVYRTFLANVHDAGQQGRIVPLPMDGNSAAYALTRLKVSAEIIHIDASHEYESCLADLRNFWPLLAPKGILIADDYGTWPGVTRAVCQFAAEVDRPLFTSMGKALLPKDPGLGFELKVTKARRYKRGGK</sequence>
<evidence type="ECO:0000313" key="1">
    <source>
        <dbReference type="EMBL" id="ETW11786.1"/>
    </source>
</evidence>
<name>W4HI04_9RHOB</name>
<dbReference type="PANTHER" id="PTHR37909">
    <property type="entry name" value="S-ADENOSYL-L-METHIONINE-DEPENDENT METHYLTRANSFERASES SUPERFAMILY PROTEIN"/>
    <property type="match status" value="1"/>
</dbReference>
<dbReference type="SUPFAM" id="SSF53335">
    <property type="entry name" value="S-adenosyl-L-methionine-dependent methyltransferases"/>
    <property type="match status" value="1"/>
</dbReference>
<dbReference type="InterPro" id="IPR029063">
    <property type="entry name" value="SAM-dependent_MTases_sf"/>
</dbReference>
<comment type="caution">
    <text evidence="1">The sequence shown here is derived from an EMBL/GenBank/DDBJ whole genome shotgun (WGS) entry which is preliminary data.</text>
</comment>
<dbReference type="AlphaFoldDB" id="W4HI04"/>
<gene>
    <name evidence="1" type="ORF">ATO8_16103</name>
</gene>